<protein>
    <submittedName>
        <fullName evidence="1">Uncharacterized protein</fullName>
    </submittedName>
</protein>
<keyword evidence="2" id="KW-1185">Reference proteome</keyword>
<dbReference type="Proteomes" id="UP000654918">
    <property type="component" value="Unassembled WGS sequence"/>
</dbReference>
<reference evidence="1" key="1">
    <citation type="journal article" date="2020" name="Phytopathology">
        <title>Genome Sequence Resources of Colletotrichum truncatum, C. plurivorum, C. musicola, and C. sojae: Four Species Pathogenic to Soybean (Glycine max).</title>
        <authorList>
            <person name="Rogerio F."/>
            <person name="Boufleur T.R."/>
            <person name="Ciampi-Guillardi M."/>
            <person name="Sukno S.A."/>
            <person name="Thon M.R."/>
            <person name="Massola Junior N.S."/>
            <person name="Baroncelli R."/>
        </authorList>
    </citation>
    <scope>NUCLEOTIDE SEQUENCE</scope>
    <source>
        <strain evidence="1">LFN00145</strain>
    </source>
</reference>
<organism evidence="1 2">
    <name type="scientific">Colletotrichum plurivorum</name>
    <dbReference type="NCBI Taxonomy" id="2175906"/>
    <lineage>
        <taxon>Eukaryota</taxon>
        <taxon>Fungi</taxon>
        <taxon>Dikarya</taxon>
        <taxon>Ascomycota</taxon>
        <taxon>Pezizomycotina</taxon>
        <taxon>Sordariomycetes</taxon>
        <taxon>Hypocreomycetidae</taxon>
        <taxon>Glomerellales</taxon>
        <taxon>Glomerellaceae</taxon>
        <taxon>Colletotrichum</taxon>
        <taxon>Colletotrichum orchidearum species complex</taxon>
    </lineage>
</organism>
<evidence type="ECO:0000313" key="2">
    <source>
        <dbReference type="Proteomes" id="UP000654918"/>
    </source>
</evidence>
<name>A0A8H6J3G6_9PEZI</name>
<sequence length="429" mass="47748">MGVVNDDTGRERLRMSKLLDDGLEPPYPSAPGPPAQAITYHDLDTGTASRNSSTSVITCTPEALEVSSPPSPAQLGALLQTLIGDSLVDRVVFDECHNLVESLLKHCRRSFHHILHMLARFPRRVVITVTLPPSFVLTLPVADSFNRVPRRSAIQFGDLKWKLQALRAAEELALLTLDYVNLARITFRHWTLKRLHPAPCVANRGPPFSLPPIDCIAATHQRANAFLGQRALIEAQNLIDTSASPTDVRQAISSFRAYKPEKISFQEQLTLLEGHFLYAKSLRYSGQFDAASKSLWEVLTQAERLKSRLTLKIVLHFAEAECERGNHASALRELEDDKMCNGSLQQLELGSGRRVSLALANVRLLHAVEILDKTQRLDHQVVLEAEKLFTWLRDTRLPGPESDPICISWQASSTNTAVSPSGGDIPWRE</sequence>
<proteinExistence type="predicted"/>
<accession>A0A8H6J3G6</accession>
<evidence type="ECO:0000313" key="1">
    <source>
        <dbReference type="EMBL" id="KAF6805406.1"/>
    </source>
</evidence>
<dbReference type="AlphaFoldDB" id="A0A8H6J3G6"/>
<gene>
    <name evidence="1" type="ORF">CPLU01_15989</name>
</gene>
<dbReference type="EMBL" id="WIGO01000748">
    <property type="protein sequence ID" value="KAF6805406.1"/>
    <property type="molecule type" value="Genomic_DNA"/>
</dbReference>
<comment type="caution">
    <text evidence="1">The sequence shown here is derived from an EMBL/GenBank/DDBJ whole genome shotgun (WGS) entry which is preliminary data.</text>
</comment>